<evidence type="ECO:0000256" key="1">
    <source>
        <dbReference type="ARBA" id="ARBA00005051"/>
    </source>
</evidence>
<dbReference type="InterPro" id="IPR035907">
    <property type="entry name" value="Hppk_sf"/>
</dbReference>
<dbReference type="NCBIfam" id="TIGR01498">
    <property type="entry name" value="folK"/>
    <property type="match status" value="1"/>
</dbReference>
<evidence type="ECO:0000256" key="5">
    <source>
        <dbReference type="ARBA" id="ARBA00022777"/>
    </source>
</evidence>
<evidence type="ECO:0000256" key="2">
    <source>
        <dbReference type="ARBA" id="ARBA00013253"/>
    </source>
</evidence>
<evidence type="ECO:0000259" key="8">
    <source>
        <dbReference type="Pfam" id="PF01288"/>
    </source>
</evidence>
<dbReference type="EMBL" id="FPHV01000097">
    <property type="protein sequence ID" value="SFV81812.1"/>
    <property type="molecule type" value="Genomic_DNA"/>
</dbReference>
<feature type="domain" description="7,8-dihydro-6-hydroxymethylpterin-pyrophosphokinase" evidence="8">
    <location>
        <begin position="11"/>
        <end position="132"/>
    </location>
</feature>
<keyword evidence="5 10" id="KW-0418">Kinase</keyword>
<dbReference type="GO" id="GO:0046654">
    <property type="term" value="P:tetrahydrofolate biosynthetic process"/>
    <property type="evidence" value="ECO:0007669"/>
    <property type="project" value="UniProtKB-UniPathway"/>
</dbReference>
<evidence type="ECO:0000256" key="3">
    <source>
        <dbReference type="ARBA" id="ARBA00022679"/>
    </source>
</evidence>
<gene>
    <name evidence="9" type="ORF">MNB_SUP05-6-313</name>
    <name evidence="10" type="ORF">MNB_SUP05-9-695</name>
</gene>
<keyword evidence="3 10" id="KW-0808">Transferase</keyword>
<organism evidence="10">
    <name type="scientific">hydrothermal vent metagenome</name>
    <dbReference type="NCBI Taxonomy" id="652676"/>
    <lineage>
        <taxon>unclassified sequences</taxon>
        <taxon>metagenomes</taxon>
        <taxon>ecological metagenomes</taxon>
    </lineage>
</organism>
<protein>
    <recommendedName>
        <fullName evidence="2">2-amino-4-hydroxy-6-hydroxymethyldihydropteridine diphosphokinase</fullName>
        <ecNumber evidence="2">2.7.6.3</ecNumber>
    </recommendedName>
</protein>
<dbReference type="SUPFAM" id="SSF55083">
    <property type="entry name" value="6-hydroxymethyl-7,8-dihydropterin pyrophosphokinase, HPPK"/>
    <property type="match status" value="1"/>
</dbReference>
<sequence>MKDQVMANIHINIGSNQNRRQNISAAIEALRPIFSDINISSIYQSPAEGFEGDDFYNVGVNASTDLPVKETAKALRDIEQAQGRDRTQPKFSSRKIDLDLVLYDDVIDQKANLPRDDILKYAFVLAPLAELSAKLIHPVEQQTYQALWESFQSRNEYGLTQYNINQVLQ</sequence>
<evidence type="ECO:0000313" key="9">
    <source>
        <dbReference type="EMBL" id="SFV81812.1"/>
    </source>
</evidence>
<dbReference type="InterPro" id="IPR000550">
    <property type="entry name" value="Hppk"/>
</dbReference>
<dbReference type="EMBL" id="FPHX01000149">
    <property type="protein sequence ID" value="SFV84996.1"/>
    <property type="molecule type" value="Genomic_DNA"/>
</dbReference>
<evidence type="ECO:0000313" key="10">
    <source>
        <dbReference type="EMBL" id="SFV84996.1"/>
    </source>
</evidence>
<dbReference type="Gene3D" id="3.30.70.560">
    <property type="entry name" value="7,8-Dihydro-6-hydroxymethylpterin-pyrophosphokinase HPPK"/>
    <property type="match status" value="1"/>
</dbReference>
<comment type="pathway">
    <text evidence="1">Cofactor biosynthesis; tetrahydrofolate biosynthesis; 2-amino-4-hydroxy-6-hydroxymethyl-7,8-dihydropteridine diphosphate from 7,8-dihydroneopterin triphosphate: step 4/4.</text>
</comment>
<keyword evidence="4" id="KW-0547">Nucleotide-binding</keyword>
<dbReference type="PANTHER" id="PTHR43071:SF2">
    <property type="entry name" value="2-AMINO-4-HYDROXY-6-HYDROXYMETHYLDIHYDROPTERIDINE PYROPHOSPHOKINASE"/>
    <property type="match status" value="1"/>
</dbReference>
<evidence type="ECO:0000256" key="4">
    <source>
        <dbReference type="ARBA" id="ARBA00022741"/>
    </source>
</evidence>
<dbReference type="GO" id="GO:0005524">
    <property type="term" value="F:ATP binding"/>
    <property type="evidence" value="ECO:0007669"/>
    <property type="project" value="UniProtKB-KW"/>
</dbReference>
<dbReference type="GO" id="GO:0046656">
    <property type="term" value="P:folic acid biosynthetic process"/>
    <property type="evidence" value="ECO:0007669"/>
    <property type="project" value="UniProtKB-KW"/>
</dbReference>
<evidence type="ECO:0000256" key="6">
    <source>
        <dbReference type="ARBA" id="ARBA00022840"/>
    </source>
</evidence>
<dbReference type="EC" id="2.7.6.3" evidence="2"/>
<dbReference type="Pfam" id="PF01288">
    <property type="entry name" value="HPPK"/>
    <property type="match status" value="1"/>
</dbReference>
<dbReference type="GO" id="GO:0003848">
    <property type="term" value="F:2-amino-4-hydroxy-6-hydroxymethyldihydropteridine diphosphokinase activity"/>
    <property type="evidence" value="ECO:0007669"/>
    <property type="project" value="UniProtKB-EC"/>
</dbReference>
<dbReference type="GO" id="GO:0016301">
    <property type="term" value="F:kinase activity"/>
    <property type="evidence" value="ECO:0007669"/>
    <property type="project" value="UniProtKB-KW"/>
</dbReference>
<dbReference type="UniPathway" id="UPA00077">
    <property type="reaction ID" value="UER00155"/>
</dbReference>
<keyword evidence="6" id="KW-0067">ATP-binding</keyword>
<dbReference type="PANTHER" id="PTHR43071">
    <property type="entry name" value="2-AMINO-4-HYDROXY-6-HYDROXYMETHYLDIHYDROPTERIDINE PYROPHOSPHOKINASE"/>
    <property type="match status" value="1"/>
</dbReference>
<accession>A0A1W1DTY8</accession>
<proteinExistence type="predicted"/>
<reference evidence="10" key="1">
    <citation type="submission" date="2016-10" db="EMBL/GenBank/DDBJ databases">
        <authorList>
            <person name="de Groot N.N."/>
        </authorList>
    </citation>
    <scope>NUCLEOTIDE SEQUENCE</scope>
</reference>
<keyword evidence="7" id="KW-0289">Folate biosynthesis</keyword>
<dbReference type="AlphaFoldDB" id="A0A1W1DTY8"/>
<name>A0A1W1DTY8_9ZZZZ</name>
<evidence type="ECO:0000256" key="7">
    <source>
        <dbReference type="ARBA" id="ARBA00022909"/>
    </source>
</evidence>